<protein>
    <recommendedName>
        <fullName evidence="3">2'-5' RNA ligase</fullName>
    </recommendedName>
</protein>
<dbReference type="Gene3D" id="3.90.1140.10">
    <property type="entry name" value="Cyclic phosphodiesterase"/>
    <property type="match status" value="1"/>
</dbReference>
<dbReference type="InterPro" id="IPR050580">
    <property type="entry name" value="2H_phosphoesterase_YjcG-like"/>
</dbReference>
<reference evidence="1 2" key="1">
    <citation type="submission" date="2018-05" db="EMBL/GenBank/DDBJ databases">
        <title>Complete Genome Sequence of Deinococcus sp. strain 17bor-2.</title>
        <authorList>
            <person name="Srinivasan S."/>
        </authorList>
    </citation>
    <scope>NUCLEOTIDE SEQUENCE [LARGE SCALE GENOMIC DNA]</scope>
    <source>
        <strain evidence="1 2">17bor-2</strain>
    </source>
</reference>
<dbReference type="Pfam" id="PF13563">
    <property type="entry name" value="2_5_RNA_ligase2"/>
    <property type="match status" value="1"/>
</dbReference>
<dbReference type="InterPro" id="IPR009097">
    <property type="entry name" value="Cyclic_Pdiesterase"/>
</dbReference>
<accession>A0A2Z3JAP4</accession>
<sequence>MTAPASTFFIGIVPPPPFAARVRAWQAKLNHDVPEPHVTLLAPAPVPEARWHAVAALVATRRTAAEVRLGGVERFGDRVIFLKVDAPELGILHRDLVETLGEAPGEFALDKYHPHLTLALSWRPMNSGWTEALKSAQAEFGFIDLAPLSFEARELVLFGKAAPGHPYTERQRFALGRAL</sequence>
<organism evidence="1 2">
    <name type="scientific">Deinococcus irradiatisoli</name>
    <dbReference type="NCBI Taxonomy" id="2202254"/>
    <lineage>
        <taxon>Bacteria</taxon>
        <taxon>Thermotogati</taxon>
        <taxon>Deinococcota</taxon>
        <taxon>Deinococci</taxon>
        <taxon>Deinococcales</taxon>
        <taxon>Deinococcaceae</taxon>
        <taxon>Deinococcus</taxon>
    </lineage>
</organism>
<keyword evidence="2" id="KW-1185">Reference proteome</keyword>
<evidence type="ECO:0000313" key="2">
    <source>
        <dbReference type="Proteomes" id="UP000245368"/>
    </source>
</evidence>
<proteinExistence type="predicted"/>
<dbReference type="AlphaFoldDB" id="A0A2Z3JAP4"/>
<dbReference type="OrthoDB" id="70764at2"/>
<dbReference type="KEGG" id="dez:DKM44_01475"/>
<evidence type="ECO:0000313" key="1">
    <source>
        <dbReference type="EMBL" id="AWN22072.1"/>
    </source>
</evidence>
<dbReference type="PANTHER" id="PTHR40037">
    <property type="entry name" value="PHOSPHOESTERASE YJCG-RELATED"/>
    <property type="match status" value="1"/>
</dbReference>
<dbReference type="EMBL" id="CP029494">
    <property type="protein sequence ID" value="AWN22072.1"/>
    <property type="molecule type" value="Genomic_DNA"/>
</dbReference>
<dbReference type="Proteomes" id="UP000245368">
    <property type="component" value="Chromosome"/>
</dbReference>
<name>A0A2Z3JAP4_9DEIO</name>
<evidence type="ECO:0008006" key="3">
    <source>
        <dbReference type="Google" id="ProtNLM"/>
    </source>
</evidence>
<dbReference type="SUPFAM" id="SSF55144">
    <property type="entry name" value="LigT-like"/>
    <property type="match status" value="1"/>
</dbReference>
<gene>
    <name evidence="1" type="ORF">DKM44_01475</name>
</gene>
<dbReference type="RefSeq" id="WP_109824819.1">
    <property type="nucleotide sequence ID" value="NZ_CP029494.1"/>
</dbReference>
<dbReference type="PANTHER" id="PTHR40037:SF1">
    <property type="entry name" value="PHOSPHOESTERASE SAOUHSC_00951-RELATED"/>
    <property type="match status" value="1"/>
</dbReference>